<proteinExistence type="inferred from homology"/>
<dbReference type="InterPro" id="IPR023696">
    <property type="entry name" value="Ureohydrolase_dom_sf"/>
</dbReference>
<evidence type="ECO:0000256" key="2">
    <source>
        <dbReference type="ARBA" id="ARBA00022723"/>
    </source>
</evidence>
<feature type="binding site" evidence="4">
    <location>
        <position position="135"/>
    </location>
    <ligand>
        <name>Mn(2+)</name>
        <dbReference type="ChEBI" id="CHEBI:29035"/>
        <label>1</label>
    </ligand>
</feature>
<evidence type="ECO:0000256" key="5">
    <source>
        <dbReference type="RuleBase" id="RU003684"/>
    </source>
</evidence>
<comment type="similarity">
    <text evidence="1">Belongs to the arginase family. Agmatinase subfamily.</text>
</comment>
<feature type="binding site" evidence="4">
    <location>
        <position position="131"/>
    </location>
    <ligand>
        <name>Mn(2+)</name>
        <dbReference type="ChEBI" id="CHEBI:29035"/>
        <label>1</label>
    </ligand>
</feature>
<evidence type="ECO:0000313" key="6">
    <source>
        <dbReference type="EMBL" id="ABK78003.1"/>
    </source>
</evidence>
<dbReference type="PROSITE" id="PS51409">
    <property type="entry name" value="ARGINASE_2"/>
    <property type="match status" value="1"/>
</dbReference>
<dbReference type="GO" id="GO:0008783">
    <property type="term" value="F:agmatinase activity"/>
    <property type="evidence" value="ECO:0007669"/>
    <property type="project" value="UniProtKB-EC"/>
</dbReference>
<keyword evidence="7" id="KW-1185">Reference proteome</keyword>
<sequence>MSYVDLYMGGGPLLAGPGSGDAAAVVFGVPFDSTHSYRPGTRFGPDAIREAFNNIEVFHPGLRADLEEVRIDDLGNAKHTVSPDVMVEMVGRITAELAGGGRQVIILGGEHSITYGSYPAFPAGTGYVVFDAHYDLRDSYADARLSHASYLRRIIEDRGADGIVHVGARAFAREEAEFLAQNKITCITDAEIRAGRGPALLQDAASVFGGVYTSYDLDVLDPAFAPGVGNPEAAGITSRELLDMVGALGSSKVLGADIVELNPLFDSGATAALAARIMSMTIAANL</sequence>
<keyword evidence="3 5" id="KW-0378">Hydrolase</keyword>
<organism evidence="6 7">
    <name type="scientific">Cenarchaeum symbiosum (strain A)</name>
    <dbReference type="NCBI Taxonomy" id="414004"/>
    <lineage>
        <taxon>Archaea</taxon>
        <taxon>Nitrososphaerota</taxon>
        <taxon>Candidatus Cenarchaeales</taxon>
        <taxon>Candidatus Cenarchaeaceae</taxon>
        <taxon>Candidatus Cenarchaeum</taxon>
    </lineage>
</organism>
<dbReference type="InterPro" id="IPR020855">
    <property type="entry name" value="Ureohydrolase_Mn_BS"/>
</dbReference>
<reference evidence="6 7" key="1">
    <citation type="journal article" date="2006" name="Proc. Natl. Acad. Sci. U.S.A.">
        <title>Genomic analysis of the uncultivated marine crenarchaeote Cenarchaeum symbiosum.</title>
        <authorList>
            <person name="Hallam S.J."/>
            <person name="Konstantinidis K.T."/>
            <person name="Putnam N."/>
            <person name="Schleper C."/>
            <person name="Watanabe Y."/>
            <person name="Sugahara J."/>
            <person name="Preston C."/>
            <person name="de la Torre J."/>
            <person name="Richardson P.M."/>
            <person name="DeLong E.F."/>
        </authorList>
    </citation>
    <scope>NUCLEOTIDE SEQUENCE [LARGE SCALE GENOMIC DNA]</scope>
    <source>
        <strain evidence="7">A</strain>
    </source>
</reference>
<dbReference type="PATRIC" id="fig|414004.10.peg.1264"/>
<dbReference type="HOGENOM" id="CLU_039478_0_2_2"/>
<dbReference type="SUPFAM" id="SSF52768">
    <property type="entry name" value="Arginase/deacetylase"/>
    <property type="match status" value="1"/>
</dbReference>
<dbReference type="PIRSF" id="PIRSF036979">
    <property type="entry name" value="Arginase"/>
    <property type="match status" value="1"/>
</dbReference>
<dbReference type="PROSITE" id="PS01053">
    <property type="entry name" value="ARGINASE_1"/>
    <property type="match status" value="1"/>
</dbReference>
<name>A0RXD6_CENSY</name>
<feature type="binding site" evidence="4">
    <location>
        <position position="216"/>
    </location>
    <ligand>
        <name>Mn(2+)</name>
        <dbReference type="ChEBI" id="CHEBI:29035"/>
        <label>1</label>
    </ligand>
</feature>
<feature type="binding site" evidence="4">
    <location>
        <position position="218"/>
    </location>
    <ligand>
        <name>Mn(2+)</name>
        <dbReference type="ChEBI" id="CHEBI:29035"/>
        <label>1</label>
    </ligand>
</feature>
<dbReference type="KEGG" id="csy:CENSYa_1380"/>
<feature type="binding site" evidence="4">
    <location>
        <position position="111"/>
    </location>
    <ligand>
        <name>Mn(2+)</name>
        <dbReference type="ChEBI" id="CHEBI:29035"/>
        <label>1</label>
    </ligand>
</feature>
<comment type="cofactor">
    <cofactor evidence="4">
        <name>Mn(2+)</name>
        <dbReference type="ChEBI" id="CHEBI:29035"/>
    </cofactor>
    <text evidence="4">Binds 2 manganese ions per subunit.</text>
</comment>
<dbReference type="InterPro" id="IPR005925">
    <property type="entry name" value="Agmatinase-rel"/>
</dbReference>
<dbReference type="EMBL" id="DP000238">
    <property type="protein sequence ID" value="ABK78003.1"/>
    <property type="molecule type" value="Genomic_DNA"/>
</dbReference>
<dbReference type="CDD" id="cd11593">
    <property type="entry name" value="Agmatinase-like_2"/>
    <property type="match status" value="1"/>
</dbReference>
<keyword evidence="4" id="KW-0464">Manganese</keyword>
<evidence type="ECO:0000256" key="3">
    <source>
        <dbReference type="ARBA" id="ARBA00022801"/>
    </source>
</evidence>
<dbReference type="EnsemblBacteria" id="ABK78003">
    <property type="protein sequence ID" value="ABK78003"/>
    <property type="gene ID" value="CENSYa_1380"/>
</dbReference>
<dbReference type="AlphaFoldDB" id="A0RXD6"/>
<dbReference type="STRING" id="414004.CENSYa_1380"/>
<evidence type="ECO:0000256" key="4">
    <source>
        <dbReference type="PIRSR" id="PIRSR036979-1"/>
    </source>
</evidence>
<feature type="binding site" evidence="4">
    <location>
        <position position="133"/>
    </location>
    <ligand>
        <name>Mn(2+)</name>
        <dbReference type="ChEBI" id="CHEBI:29035"/>
        <label>1</label>
    </ligand>
</feature>
<dbReference type="PANTHER" id="PTHR11358:SF26">
    <property type="entry name" value="GUANIDINO ACID HYDROLASE, MITOCHONDRIAL"/>
    <property type="match status" value="1"/>
</dbReference>
<accession>A0RXD6</accession>
<keyword evidence="2 4" id="KW-0479">Metal-binding</keyword>
<evidence type="ECO:0000256" key="1">
    <source>
        <dbReference type="ARBA" id="ARBA00009227"/>
    </source>
</evidence>
<dbReference type="GO" id="GO:0046872">
    <property type="term" value="F:metal ion binding"/>
    <property type="evidence" value="ECO:0007669"/>
    <property type="project" value="UniProtKB-KW"/>
</dbReference>
<dbReference type="InterPro" id="IPR006035">
    <property type="entry name" value="Ureohydrolase"/>
</dbReference>
<protein>
    <submittedName>
        <fullName evidence="6">Arginase/agmatinase/formimionoglutamate hydrolase</fullName>
        <ecNumber evidence="6">3.5.3.11</ecNumber>
    </submittedName>
</protein>
<dbReference type="NCBIfam" id="TIGR01230">
    <property type="entry name" value="agmatinase"/>
    <property type="match status" value="1"/>
</dbReference>
<dbReference type="Proteomes" id="UP000000758">
    <property type="component" value="Chromosome"/>
</dbReference>
<dbReference type="GO" id="GO:0033389">
    <property type="term" value="P:putrescine biosynthetic process from arginine, via agmatine"/>
    <property type="evidence" value="ECO:0007669"/>
    <property type="project" value="TreeGrafter"/>
</dbReference>
<dbReference type="PANTHER" id="PTHR11358">
    <property type="entry name" value="ARGINASE/AGMATINASE"/>
    <property type="match status" value="1"/>
</dbReference>
<dbReference type="Pfam" id="PF00491">
    <property type="entry name" value="Arginase"/>
    <property type="match status" value="1"/>
</dbReference>
<gene>
    <name evidence="6" type="ordered locus">CENSYa_1380</name>
</gene>
<dbReference type="EC" id="3.5.3.11" evidence="6"/>
<evidence type="ECO:0000313" key="7">
    <source>
        <dbReference type="Proteomes" id="UP000000758"/>
    </source>
</evidence>
<dbReference type="Gene3D" id="3.40.800.10">
    <property type="entry name" value="Ureohydrolase domain"/>
    <property type="match status" value="1"/>
</dbReference>